<dbReference type="InterPro" id="IPR036249">
    <property type="entry name" value="Thioredoxin-like_sf"/>
</dbReference>
<accession>A0A5C7BBC3</accession>
<keyword evidence="3" id="KW-1185">Reference proteome</keyword>
<dbReference type="SUPFAM" id="SSF52833">
    <property type="entry name" value="Thioredoxin-like"/>
    <property type="match status" value="1"/>
</dbReference>
<evidence type="ECO:0000313" key="2">
    <source>
        <dbReference type="EMBL" id="TXE15202.1"/>
    </source>
</evidence>
<sequence length="474" mass="55391">MKFYLCSILSLLVVFGCKNNSEKAKENYAYFGGEVINPNARFVTLTDSEHHTDTIKLDGRNRFLYKIDNLKKGVYTFKHGGEFQTVLLEPEDSVLVRLNTLEFDESLVFTGNGAKKNNYFINEFLENEYIEKHILRLCQLEPEAFEKSIDSIRNAKLKKLEPYTKKCSASKLFKKIAKANIDFQYYSSKEAYPFMHYGQDKGAFLKSLPNDFYSYRKDINYNDTFFKSYHNYLRFLKHNINTLTLEKYTSYPDYKSFNWNILRYNLDKLEIIDSLVSNPEIKNELLYHFTMKFISFNNNQDKTDSVVNSFLEKTTNEKAKIALTNYTKSLKNLEIGSSLPAIEVLDFNNTEHNISNLINNTPTVVSFWSHIYYNHFKKSYAKIKELKMKYPEVNFITINIDEIDVEKPKQTFKTSKFSCSNQYVFKNPEASKKTLAIYPMTKTIIVNKNQKVVSANANIFSINFEEQLLGVINQ</sequence>
<comment type="caution">
    <text evidence="2">The sequence shown here is derived from an EMBL/GenBank/DDBJ whole genome shotgun (WGS) entry which is preliminary data.</text>
</comment>
<dbReference type="PROSITE" id="PS51257">
    <property type="entry name" value="PROKAR_LIPOPROTEIN"/>
    <property type="match status" value="1"/>
</dbReference>
<name>A0A5C7BBC3_9FLAO</name>
<feature type="domain" description="Thioredoxin" evidence="1">
    <location>
        <begin position="333"/>
        <end position="474"/>
    </location>
</feature>
<evidence type="ECO:0000313" key="3">
    <source>
        <dbReference type="Proteomes" id="UP000321790"/>
    </source>
</evidence>
<dbReference type="Proteomes" id="UP000321790">
    <property type="component" value="Unassembled WGS sequence"/>
</dbReference>
<proteinExistence type="predicted"/>
<dbReference type="RefSeq" id="WP_147130703.1">
    <property type="nucleotide sequence ID" value="NZ_VOSC01000005.1"/>
</dbReference>
<dbReference type="AlphaFoldDB" id="A0A5C7BBC3"/>
<protein>
    <recommendedName>
        <fullName evidence="1">Thioredoxin domain-containing protein</fullName>
    </recommendedName>
</protein>
<gene>
    <name evidence="2" type="ORF">FUA26_01470</name>
</gene>
<dbReference type="EMBL" id="VOSC01000005">
    <property type="protein sequence ID" value="TXE15202.1"/>
    <property type="molecule type" value="Genomic_DNA"/>
</dbReference>
<dbReference type="OrthoDB" id="1146847at2"/>
<dbReference type="InterPro" id="IPR013766">
    <property type="entry name" value="Thioredoxin_domain"/>
</dbReference>
<dbReference type="Gene3D" id="3.40.30.10">
    <property type="entry name" value="Glutaredoxin"/>
    <property type="match status" value="1"/>
</dbReference>
<reference evidence="3" key="1">
    <citation type="submission" date="2019-08" db="EMBL/GenBank/DDBJ databases">
        <title>Seonamhaeicola sediminis sp. nov., isolated from marine sediment.</title>
        <authorList>
            <person name="Cao W.R."/>
        </authorList>
    </citation>
    <scope>NUCLEOTIDE SEQUENCE [LARGE SCALE GENOMIC DNA]</scope>
    <source>
        <strain evidence="3">Gy8</strain>
    </source>
</reference>
<dbReference type="PROSITE" id="PS51352">
    <property type="entry name" value="THIOREDOXIN_2"/>
    <property type="match status" value="1"/>
</dbReference>
<organism evidence="2 3">
    <name type="scientific">Seonamhaeicola algicola</name>
    <dbReference type="NCBI Taxonomy" id="1719036"/>
    <lineage>
        <taxon>Bacteria</taxon>
        <taxon>Pseudomonadati</taxon>
        <taxon>Bacteroidota</taxon>
        <taxon>Flavobacteriia</taxon>
        <taxon>Flavobacteriales</taxon>
        <taxon>Flavobacteriaceae</taxon>
    </lineage>
</organism>
<evidence type="ECO:0000259" key="1">
    <source>
        <dbReference type="PROSITE" id="PS51352"/>
    </source>
</evidence>